<feature type="compositionally biased region" description="Polar residues" evidence="1">
    <location>
        <begin position="469"/>
        <end position="483"/>
    </location>
</feature>
<feature type="compositionally biased region" description="Basic and acidic residues" evidence="1">
    <location>
        <begin position="449"/>
        <end position="466"/>
    </location>
</feature>
<evidence type="ECO:0000256" key="1">
    <source>
        <dbReference type="SAM" id="MobiDB-lite"/>
    </source>
</evidence>
<protein>
    <submittedName>
        <fullName evidence="2">Uncharacterized protein</fullName>
    </submittedName>
</protein>
<feature type="region of interest" description="Disordered" evidence="1">
    <location>
        <begin position="524"/>
        <end position="613"/>
    </location>
</feature>
<comment type="caution">
    <text evidence="2">The sequence shown here is derived from an EMBL/GenBank/DDBJ whole genome shotgun (WGS) entry which is preliminary data.</text>
</comment>
<reference evidence="2 3" key="1">
    <citation type="submission" date="2019-05" db="EMBL/GenBank/DDBJ databases">
        <title>Emergence of the Ug99 lineage of the wheat stem rust pathogen through somatic hybridization.</title>
        <authorList>
            <person name="Li F."/>
            <person name="Upadhyaya N.M."/>
            <person name="Sperschneider J."/>
            <person name="Matny O."/>
            <person name="Nguyen-Phuc H."/>
            <person name="Mago R."/>
            <person name="Raley C."/>
            <person name="Miller M.E."/>
            <person name="Silverstein K.A.T."/>
            <person name="Henningsen E."/>
            <person name="Hirsch C.D."/>
            <person name="Visser B."/>
            <person name="Pretorius Z.A."/>
            <person name="Steffenson B.J."/>
            <person name="Schwessinger B."/>
            <person name="Dodds P.N."/>
            <person name="Figueroa M."/>
        </authorList>
    </citation>
    <scope>NUCLEOTIDE SEQUENCE [LARGE SCALE GENOMIC DNA]</scope>
    <source>
        <strain evidence="2">21-0</strain>
    </source>
</reference>
<feature type="region of interest" description="Disordered" evidence="1">
    <location>
        <begin position="73"/>
        <end position="168"/>
    </location>
</feature>
<feature type="compositionally biased region" description="Basic and acidic residues" evidence="1">
    <location>
        <begin position="109"/>
        <end position="120"/>
    </location>
</feature>
<feature type="compositionally biased region" description="Polar residues" evidence="1">
    <location>
        <begin position="81"/>
        <end position="94"/>
    </location>
</feature>
<dbReference type="Proteomes" id="UP000324748">
    <property type="component" value="Unassembled WGS sequence"/>
</dbReference>
<feature type="region of interest" description="Disordered" evidence="1">
    <location>
        <begin position="384"/>
        <end position="483"/>
    </location>
</feature>
<organism evidence="2 3">
    <name type="scientific">Puccinia graminis f. sp. tritici</name>
    <dbReference type="NCBI Taxonomy" id="56615"/>
    <lineage>
        <taxon>Eukaryota</taxon>
        <taxon>Fungi</taxon>
        <taxon>Dikarya</taxon>
        <taxon>Basidiomycota</taxon>
        <taxon>Pucciniomycotina</taxon>
        <taxon>Pucciniomycetes</taxon>
        <taxon>Pucciniales</taxon>
        <taxon>Pucciniaceae</taxon>
        <taxon>Puccinia</taxon>
    </lineage>
</organism>
<feature type="compositionally biased region" description="Polar residues" evidence="1">
    <location>
        <begin position="139"/>
        <end position="164"/>
    </location>
</feature>
<evidence type="ECO:0000313" key="3">
    <source>
        <dbReference type="Proteomes" id="UP000324748"/>
    </source>
</evidence>
<sequence length="613" mass="64884">MKIHRFTRIAISGWAFVGHLILSAPEPHPMVGGSRDLVTGGAAANDLSKGAKGLGGAADASQAARDSAQMIHGANSIPDPTVTSHQAGSASQRISEFRETGAPPSGHSDGPKGPHGDDPNAAHTVDPNAAHTGDPNAAHTENPNTPHTNDPNAAHSTTTATTKPNSPPSRVKVVAKQVAGVVLAPVVWVLKGFAWLREKVGGWVGRKWANWLTARLYKAAPERLELETFEAAKLKAEKKTWLGKAADKSGVNRRIYTPEMQNSVLIHKVPHDQTNLYAIRMWFKKTWARFFGRNKTAQVHPDPGAGPGPTPKAGDPNSASSAATPKAGELNSAGSTVTPKAGDLNSADSATAPKAGDLISADSAAAPTTGNLNSAEKFHNTVDRTSTAKPENQVPDNGPATGTVNSPEGDAGRRVVKVGSPTVDPPTGGKNGHTVGNTVNNQLIPASTRDAKLDPSHAEPETEAHTRVPSPQANEILSPKGTSRSTLGTIGHVAYEIGAFPPRQLGRLFKYITGYKGDETIVLASKTGPRPPKVNTDTPATHVNPDRTQFSEHAPMKVENEQQVDQRAGPNQPANSDLEPKISSNSVPSQLNKEKGARKRKRDQQQDFPRQRR</sequence>
<keyword evidence="3" id="KW-1185">Reference proteome</keyword>
<accession>A0A5B0M0H9</accession>
<evidence type="ECO:0000313" key="2">
    <source>
        <dbReference type="EMBL" id="KAA1069458.1"/>
    </source>
</evidence>
<feature type="compositionally biased region" description="Polar residues" evidence="1">
    <location>
        <begin position="582"/>
        <end position="591"/>
    </location>
</feature>
<dbReference type="AlphaFoldDB" id="A0A5B0M0H9"/>
<proteinExistence type="predicted"/>
<feature type="region of interest" description="Disordered" evidence="1">
    <location>
        <begin position="298"/>
        <end position="349"/>
    </location>
</feature>
<feature type="compositionally biased region" description="Polar residues" evidence="1">
    <location>
        <begin position="434"/>
        <end position="445"/>
    </location>
</feature>
<name>A0A5B0M0H9_PUCGR</name>
<dbReference type="EMBL" id="VSWC01000183">
    <property type="protein sequence ID" value="KAA1069458.1"/>
    <property type="molecule type" value="Genomic_DNA"/>
</dbReference>
<gene>
    <name evidence="2" type="ORF">PGT21_025252</name>
</gene>